<dbReference type="AlphaFoldDB" id="A0A511X180"/>
<reference evidence="2 3" key="1">
    <citation type="submission" date="2019-07" db="EMBL/GenBank/DDBJ databases">
        <title>Whole genome shotgun sequence of Halolactibacillus alkaliphilus NBRC 103919.</title>
        <authorList>
            <person name="Hosoyama A."/>
            <person name="Uohara A."/>
            <person name="Ohji S."/>
            <person name="Ichikawa N."/>
        </authorList>
    </citation>
    <scope>NUCLEOTIDE SEQUENCE [LARGE SCALE GENOMIC DNA]</scope>
    <source>
        <strain evidence="2 3">NBRC 103919</strain>
    </source>
</reference>
<dbReference type="RefSeq" id="WP_089801254.1">
    <property type="nucleotide sequence ID" value="NZ_BJYE01000011.1"/>
</dbReference>
<gene>
    <name evidence="2" type="ORF">HAL01_11710</name>
</gene>
<keyword evidence="1" id="KW-0812">Transmembrane</keyword>
<dbReference type="EMBL" id="BJYE01000011">
    <property type="protein sequence ID" value="GEN56707.1"/>
    <property type="molecule type" value="Genomic_DNA"/>
</dbReference>
<evidence type="ECO:0000313" key="3">
    <source>
        <dbReference type="Proteomes" id="UP000321400"/>
    </source>
</evidence>
<keyword evidence="1" id="KW-1133">Transmembrane helix</keyword>
<organism evidence="2 3">
    <name type="scientific">Halolactibacillus alkaliphilus</name>
    <dbReference type="NCBI Taxonomy" id="442899"/>
    <lineage>
        <taxon>Bacteria</taxon>
        <taxon>Bacillati</taxon>
        <taxon>Bacillota</taxon>
        <taxon>Bacilli</taxon>
        <taxon>Bacillales</taxon>
        <taxon>Bacillaceae</taxon>
        <taxon>Halolactibacillus</taxon>
    </lineage>
</organism>
<name>A0A511X180_9BACI</name>
<accession>A0A511X180</accession>
<evidence type="ECO:0000313" key="2">
    <source>
        <dbReference type="EMBL" id="GEN56707.1"/>
    </source>
</evidence>
<sequence length="409" mass="46055">MKKKDEQEKIMTRLNALPPIKSPQAKESLYKKIETQLQPEQKQPRSKYATIFPALATIILVVFVVILVQNQLFTDQASETTVSDYAFDMARENRGEADVVEFSEQEDIIMPKSDIDLSQMNPYQTENIPGITGRYIVNATDDLLERHLVTVVGMSDDAMYPVPLTVITAKEHSLDYYNEQLSSFQFPFLGLTGEAFEFGTFTQTQAELVLTINDLDEMNRSVGSSDQAAIFDQTLRFMFADAYESLVIQDEVGDSVDLGPFGVMDRFDLSPVQGLSYKYLETSTGHKLIVPIERTVNGERFITIDEALVDMQEPVPATDIQSSIPEGVSYTLDLSQEKQVRLSFDQHEVLGDNTTTQEMIEAILITAKSFYFDEVMIMIEGMTEDRVGPYELNKALDVPIGINPLQVIE</sequence>
<proteinExistence type="predicted"/>
<dbReference type="OrthoDB" id="2965336at2"/>
<evidence type="ECO:0008006" key="4">
    <source>
        <dbReference type="Google" id="ProtNLM"/>
    </source>
</evidence>
<keyword evidence="1" id="KW-0472">Membrane</keyword>
<protein>
    <recommendedName>
        <fullName evidence="4">GerMN domain-containing protein</fullName>
    </recommendedName>
</protein>
<dbReference type="STRING" id="442899.SAMN05720591_11062"/>
<keyword evidence="3" id="KW-1185">Reference proteome</keyword>
<dbReference type="Proteomes" id="UP000321400">
    <property type="component" value="Unassembled WGS sequence"/>
</dbReference>
<evidence type="ECO:0000256" key="1">
    <source>
        <dbReference type="SAM" id="Phobius"/>
    </source>
</evidence>
<comment type="caution">
    <text evidence="2">The sequence shown here is derived from an EMBL/GenBank/DDBJ whole genome shotgun (WGS) entry which is preliminary data.</text>
</comment>
<feature type="transmembrane region" description="Helical" evidence="1">
    <location>
        <begin position="48"/>
        <end position="68"/>
    </location>
</feature>